<sequence>MVSRREPNARLRALLAEAGWTGQDLARAVNAAGAESGLTLGYDRTSVAHWLAGSRPPEAVARMVAETLARRLRRRVDLSDTALVRPSGQGPTQAVPEREEDIVARLVELAGGGRRRRTVLGSLVYSVSATALPDFTGAAAPRAAVERRADARDVLALAQSAELMLDLFASSDAESGGGRARPALSAYLAADIAPFLGRSVRTAADRRLVRAAARLTYLAGYMCFDENLGGAAQAYYRTSARLFARSGDLSGYTTTLRALSIQAHHLGHHAHARDLAEAAAGHLPALPSGQGALLSGQLAVTSAATGDRRAALSQLSRAHRLLDHGQDAHGTIGAFHPAALAHQEAEVLAAGADRAGAVAALTASLRHRPVAERRARALTTAQLAELQLDLGRLEQACATWHGFLDDRPHLHSARIEDALTRLRARLRPHRHQRTARILLDRSRAPGHS</sequence>
<protein>
    <recommendedName>
        <fullName evidence="3">Transcriptional regulator</fullName>
    </recommendedName>
</protein>
<evidence type="ECO:0000313" key="2">
    <source>
        <dbReference type="Proteomes" id="UP001592528"/>
    </source>
</evidence>
<accession>A0ABV6UIV2</accession>
<evidence type="ECO:0000313" key="1">
    <source>
        <dbReference type="EMBL" id="MFC1401363.1"/>
    </source>
</evidence>
<dbReference type="RefSeq" id="WP_037596783.1">
    <property type="nucleotide sequence ID" value="NZ_JBHEZZ010000004.1"/>
</dbReference>
<name>A0ABV6UIV2_9ACTN</name>
<gene>
    <name evidence="1" type="ORF">ACEZDJ_08695</name>
</gene>
<evidence type="ECO:0008006" key="3">
    <source>
        <dbReference type="Google" id="ProtNLM"/>
    </source>
</evidence>
<organism evidence="1 2">
    <name type="scientific">Streptacidiphilus cavernicola</name>
    <dbReference type="NCBI Taxonomy" id="3342716"/>
    <lineage>
        <taxon>Bacteria</taxon>
        <taxon>Bacillati</taxon>
        <taxon>Actinomycetota</taxon>
        <taxon>Actinomycetes</taxon>
        <taxon>Kitasatosporales</taxon>
        <taxon>Streptomycetaceae</taxon>
        <taxon>Streptacidiphilus</taxon>
    </lineage>
</organism>
<proteinExistence type="predicted"/>
<keyword evidence="2" id="KW-1185">Reference proteome</keyword>
<dbReference type="Proteomes" id="UP001592528">
    <property type="component" value="Unassembled WGS sequence"/>
</dbReference>
<dbReference type="EMBL" id="JBHEZZ010000004">
    <property type="protein sequence ID" value="MFC1401363.1"/>
    <property type="molecule type" value="Genomic_DNA"/>
</dbReference>
<comment type="caution">
    <text evidence="1">The sequence shown here is derived from an EMBL/GenBank/DDBJ whole genome shotgun (WGS) entry which is preliminary data.</text>
</comment>
<reference evidence="1 2" key="1">
    <citation type="submission" date="2024-09" db="EMBL/GenBank/DDBJ databases">
        <authorList>
            <person name="Lee S.D."/>
        </authorList>
    </citation>
    <scope>NUCLEOTIDE SEQUENCE [LARGE SCALE GENOMIC DNA]</scope>
    <source>
        <strain evidence="1 2">N1-5</strain>
    </source>
</reference>